<comment type="caution">
    <text evidence="1">The sequence shown here is derived from an EMBL/GenBank/DDBJ whole genome shotgun (WGS) entry which is preliminary data.</text>
</comment>
<evidence type="ECO:0000313" key="1">
    <source>
        <dbReference type="EMBL" id="MCB2377194.1"/>
    </source>
</evidence>
<keyword evidence="2" id="KW-1185">Reference proteome</keyword>
<gene>
    <name evidence="1" type="ORF">LGH70_06345</name>
</gene>
<accession>A0ABS8ACN6</accession>
<dbReference type="EMBL" id="JAJADQ010000003">
    <property type="protein sequence ID" value="MCB2377194.1"/>
    <property type="molecule type" value="Genomic_DNA"/>
</dbReference>
<reference evidence="1" key="1">
    <citation type="submission" date="2021-10" db="EMBL/GenBank/DDBJ databases">
        <authorList>
            <person name="Dean J.D."/>
            <person name="Kim M.K."/>
            <person name="Newey C.N."/>
            <person name="Stoker T.S."/>
            <person name="Thompson D.W."/>
            <person name="Grose J.H."/>
        </authorList>
    </citation>
    <scope>NUCLEOTIDE SEQUENCE</scope>
    <source>
        <strain evidence="1">BT635</strain>
    </source>
</reference>
<sequence>MYLLAFVQNDLKANQQLGWGIIKSPAVIEAAQKNYLLITLPMQEPLMYNLSAELQDVISKHRGQPFFVIVNQALYPFADWKADQDDAFIISRLENGNGP</sequence>
<name>A0ABS8ACN6_9BACT</name>
<protein>
    <submittedName>
        <fullName evidence="1">Uncharacterized protein</fullName>
    </submittedName>
</protein>
<proteinExistence type="predicted"/>
<evidence type="ECO:0000313" key="2">
    <source>
        <dbReference type="Proteomes" id="UP001165297"/>
    </source>
</evidence>
<dbReference type="Proteomes" id="UP001165297">
    <property type="component" value="Unassembled WGS sequence"/>
</dbReference>
<organism evidence="1 2">
    <name type="scientific">Hymenobacter nitidus</name>
    <dbReference type="NCBI Taxonomy" id="2880929"/>
    <lineage>
        <taxon>Bacteria</taxon>
        <taxon>Pseudomonadati</taxon>
        <taxon>Bacteroidota</taxon>
        <taxon>Cytophagia</taxon>
        <taxon>Cytophagales</taxon>
        <taxon>Hymenobacteraceae</taxon>
        <taxon>Hymenobacter</taxon>
    </lineage>
</organism>